<evidence type="ECO:0000256" key="5">
    <source>
        <dbReference type="SAM" id="MobiDB-lite"/>
    </source>
</evidence>
<dbReference type="InterPro" id="IPR001841">
    <property type="entry name" value="Znf_RING"/>
</dbReference>
<comment type="caution">
    <text evidence="7">The sequence shown here is derived from an EMBL/GenBank/DDBJ whole genome shotgun (WGS) entry which is preliminary data.</text>
</comment>
<keyword evidence="3" id="KW-0862">Zinc</keyword>
<gene>
    <name evidence="7" type="ORF">Ae201684_005012</name>
</gene>
<evidence type="ECO:0000256" key="1">
    <source>
        <dbReference type="ARBA" id="ARBA00022723"/>
    </source>
</evidence>
<dbReference type="EMBL" id="VJMJ01000064">
    <property type="protein sequence ID" value="KAF0739446.1"/>
    <property type="molecule type" value="Genomic_DNA"/>
</dbReference>
<evidence type="ECO:0000256" key="2">
    <source>
        <dbReference type="ARBA" id="ARBA00022771"/>
    </source>
</evidence>
<evidence type="ECO:0000256" key="3">
    <source>
        <dbReference type="ARBA" id="ARBA00022833"/>
    </source>
</evidence>
<dbReference type="SUPFAM" id="SSF57850">
    <property type="entry name" value="RING/U-box"/>
    <property type="match status" value="1"/>
</dbReference>
<evidence type="ECO:0000313" key="8">
    <source>
        <dbReference type="Proteomes" id="UP000481153"/>
    </source>
</evidence>
<dbReference type="InterPro" id="IPR017907">
    <property type="entry name" value="Znf_RING_CS"/>
</dbReference>
<keyword evidence="8" id="KW-1185">Reference proteome</keyword>
<evidence type="ECO:0000259" key="6">
    <source>
        <dbReference type="PROSITE" id="PS50089"/>
    </source>
</evidence>
<dbReference type="InterPro" id="IPR013083">
    <property type="entry name" value="Znf_RING/FYVE/PHD"/>
</dbReference>
<feature type="compositionally biased region" description="Polar residues" evidence="5">
    <location>
        <begin position="203"/>
        <end position="214"/>
    </location>
</feature>
<dbReference type="Proteomes" id="UP000481153">
    <property type="component" value="Unassembled WGS sequence"/>
</dbReference>
<accession>A0A6G0XGS4</accession>
<dbReference type="PROSITE" id="PS00518">
    <property type="entry name" value="ZF_RING_1"/>
    <property type="match status" value="1"/>
</dbReference>
<dbReference type="VEuPathDB" id="FungiDB:AeMF1_014357"/>
<dbReference type="AlphaFoldDB" id="A0A6G0XGS4"/>
<feature type="domain" description="RING-type" evidence="6">
    <location>
        <begin position="12"/>
        <end position="54"/>
    </location>
</feature>
<dbReference type="PROSITE" id="PS50089">
    <property type="entry name" value="ZF_RING_2"/>
    <property type="match status" value="1"/>
</dbReference>
<evidence type="ECO:0000256" key="4">
    <source>
        <dbReference type="PROSITE-ProRule" id="PRU00175"/>
    </source>
</evidence>
<protein>
    <recommendedName>
        <fullName evidence="6">RING-type domain-containing protein</fullName>
    </recommendedName>
</protein>
<sequence>MAEPTAPLLARCRLCNRDLEGQPDQCVTDCGHVFCLSCACLKLNSNKNQCSVCQTVVKVVRQMDANGNEAQREAPCNVKFCNVTYVLYVSIWSVQDPTDKLAKLFQLDHARVIHRGKILKKGDVWPGTVVQLVGTRKAGKGTDAVSTSASWWLEFVQWLLILWNAILYPFKLIYLFFHSMIWGEEYQSLPQRRYEPVDPSAPVNENSNPATFQQPGAVPLPRPTETVE</sequence>
<dbReference type="Gene3D" id="3.30.40.10">
    <property type="entry name" value="Zinc/RING finger domain, C3HC4 (zinc finger)"/>
    <property type="match status" value="1"/>
</dbReference>
<evidence type="ECO:0000313" key="7">
    <source>
        <dbReference type="EMBL" id="KAF0739446.1"/>
    </source>
</evidence>
<organism evidence="7 8">
    <name type="scientific">Aphanomyces euteiches</name>
    <dbReference type="NCBI Taxonomy" id="100861"/>
    <lineage>
        <taxon>Eukaryota</taxon>
        <taxon>Sar</taxon>
        <taxon>Stramenopiles</taxon>
        <taxon>Oomycota</taxon>
        <taxon>Saprolegniomycetes</taxon>
        <taxon>Saprolegniales</taxon>
        <taxon>Verrucalvaceae</taxon>
        <taxon>Aphanomyces</taxon>
    </lineage>
</organism>
<name>A0A6G0XGS4_9STRA</name>
<keyword evidence="2 4" id="KW-0863">Zinc-finger</keyword>
<keyword evidence="1" id="KW-0479">Metal-binding</keyword>
<reference evidence="7 8" key="1">
    <citation type="submission" date="2019-07" db="EMBL/GenBank/DDBJ databases">
        <title>Genomics analysis of Aphanomyces spp. identifies a new class of oomycete effector associated with host adaptation.</title>
        <authorList>
            <person name="Gaulin E."/>
        </authorList>
    </citation>
    <scope>NUCLEOTIDE SEQUENCE [LARGE SCALE GENOMIC DNA]</scope>
    <source>
        <strain evidence="7 8">ATCC 201684</strain>
    </source>
</reference>
<feature type="region of interest" description="Disordered" evidence="5">
    <location>
        <begin position="193"/>
        <end position="228"/>
    </location>
</feature>
<proteinExistence type="predicted"/>
<dbReference type="GO" id="GO:0008270">
    <property type="term" value="F:zinc ion binding"/>
    <property type="evidence" value="ECO:0007669"/>
    <property type="project" value="UniProtKB-KW"/>
</dbReference>